<dbReference type="STRING" id="46731.A0A3M6V1C0"/>
<feature type="domain" description="TRAF-type" evidence="9">
    <location>
        <begin position="284"/>
        <end position="336"/>
    </location>
</feature>
<evidence type="ECO:0000313" key="10">
    <source>
        <dbReference type="EMBL" id="RMX59687.1"/>
    </source>
</evidence>
<dbReference type="InterPro" id="IPR013083">
    <property type="entry name" value="Znf_RING/FYVE/PHD"/>
</dbReference>
<feature type="non-terminal residue" evidence="10">
    <location>
        <position position="1"/>
    </location>
</feature>
<evidence type="ECO:0000256" key="7">
    <source>
        <dbReference type="PROSITE-ProRule" id="PRU00207"/>
    </source>
</evidence>
<keyword evidence="2" id="KW-0963">Cytoplasm</keyword>
<dbReference type="InterPro" id="IPR002083">
    <property type="entry name" value="MATH/TRAF_dom"/>
</dbReference>
<feature type="domain" description="MATH" evidence="8">
    <location>
        <begin position="99"/>
        <end position="251"/>
    </location>
</feature>
<dbReference type="InterPro" id="IPR008974">
    <property type="entry name" value="TRAF-like"/>
</dbReference>
<sequence>GFRSGAGKHLMEQHLSQITDLMKIFLIYHEEVMQTNAVKGTEAIWTQWLESEAGVLQKTLHKQCKEIDCLTLQQKETVDRVDELEVEVKLLRQEQQLCNGRYVWKIENIDRCCEDAISGVSPVMYSPGFYASPHGYKLCLRINLNGVKSGVGTHVALYVHMMRGDYDNHLEWPFSKGFSLSIVDQSDDESLQYHITETVITKPELSAFQRPVPPHNVISSEYSGYEHFAPIDKIHKPQYSNTQKLKIYPDKFAEREMMTLQVFCQANRENECLWKGNLGELEDHRSECPYVMVGCPNDCEKQVKRKDLQQHMATECLLRKISCDYCNEAVLWNELEQHFENCPQYPQQCNMCEKDGIKRGK</sequence>
<evidence type="ECO:0008006" key="12">
    <source>
        <dbReference type="Google" id="ProtNLM"/>
    </source>
</evidence>
<evidence type="ECO:0000313" key="11">
    <source>
        <dbReference type="Proteomes" id="UP000275408"/>
    </source>
</evidence>
<dbReference type="CDD" id="cd00270">
    <property type="entry name" value="MATH_TRAF_C"/>
    <property type="match status" value="1"/>
</dbReference>
<proteinExistence type="predicted"/>
<dbReference type="Pfam" id="PF02176">
    <property type="entry name" value="zf-TRAF"/>
    <property type="match status" value="1"/>
</dbReference>
<dbReference type="PANTHER" id="PTHR10131">
    <property type="entry name" value="TNF RECEPTOR ASSOCIATED FACTOR"/>
    <property type="match status" value="1"/>
</dbReference>
<dbReference type="GO" id="GO:0008270">
    <property type="term" value="F:zinc ion binding"/>
    <property type="evidence" value="ECO:0007669"/>
    <property type="project" value="UniProtKB-KW"/>
</dbReference>
<accession>A0A3M6V1C0</accession>
<gene>
    <name evidence="10" type="ORF">pdam_00012082</name>
</gene>
<dbReference type="Gene3D" id="2.60.210.10">
    <property type="entry name" value="Apoptosis, Tumor Necrosis Factor Receptor Associated Protein 2, Chain A"/>
    <property type="match status" value="1"/>
</dbReference>
<dbReference type="Proteomes" id="UP000275408">
    <property type="component" value="Unassembled WGS sequence"/>
</dbReference>
<dbReference type="Pfam" id="PF21355">
    <property type="entry name" value="TRAF-mep_MATH"/>
    <property type="match status" value="1"/>
</dbReference>
<dbReference type="PANTHER" id="PTHR10131:SF152">
    <property type="entry name" value="TNF RECEPTOR-ASSOCIATED FACTOR 6"/>
    <property type="match status" value="1"/>
</dbReference>
<evidence type="ECO:0000256" key="3">
    <source>
        <dbReference type="ARBA" id="ARBA00022723"/>
    </source>
</evidence>
<keyword evidence="4" id="KW-0677">Repeat</keyword>
<dbReference type="PROSITE" id="PS50144">
    <property type="entry name" value="MATH"/>
    <property type="match status" value="1"/>
</dbReference>
<feature type="non-terminal residue" evidence="10">
    <location>
        <position position="361"/>
    </location>
</feature>
<evidence type="ECO:0000259" key="8">
    <source>
        <dbReference type="PROSITE" id="PS50144"/>
    </source>
</evidence>
<dbReference type="PROSITE" id="PS50145">
    <property type="entry name" value="ZF_TRAF"/>
    <property type="match status" value="1"/>
</dbReference>
<evidence type="ECO:0000259" key="9">
    <source>
        <dbReference type="PROSITE" id="PS50145"/>
    </source>
</evidence>
<evidence type="ECO:0000256" key="2">
    <source>
        <dbReference type="ARBA" id="ARBA00022490"/>
    </source>
</evidence>
<dbReference type="InterPro" id="IPR049342">
    <property type="entry name" value="TRAF1-6_MATH_dom"/>
</dbReference>
<comment type="caution">
    <text evidence="10">The sequence shown here is derived from an EMBL/GenBank/DDBJ whole genome shotgun (WGS) entry which is preliminary data.</text>
</comment>
<dbReference type="GO" id="GO:0043122">
    <property type="term" value="P:regulation of canonical NF-kappaB signal transduction"/>
    <property type="evidence" value="ECO:0007669"/>
    <property type="project" value="TreeGrafter"/>
</dbReference>
<dbReference type="InterPro" id="IPR001293">
    <property type="entry name" value="Znf_TRAF"/>
</dbReference>
<dbReference type="SUPFAM" id="SSF49599">
    <property type="entry name" value="TRAF domain-like"/>
    <property type="match status" value="2"/>
</dbReference>
<evidence type="ECO:0000256" key="1">
    <source>
        <dbReference type="ARBA" id="ARBA00004496"/>
    </source>
</evidence>
<name>A0A3M6V1C0_POCDA</name>
<evidence type="ECO:0000256" key="5">
    <source>
        <dbReference type="ARBA" id="ARBA00022771"/>
    </source>
</evidence>
<keyword evidence="11" id="KW-1185">Reference proteome</keyword>
<keyword evidence="3 7" id="KW-0479">Metal-binding</keyword>
<reference evidence="10 11" key="1">
    <citation type="journal article" date="2018" name="Sci. Rep.">
        <title>Comparative analysis of the Pocillopora damicornis genome highlights role of immune system in coral evolution.</title>
        <authorList>
            <person name="Cunning R."/>
            <person name="Bay R.A."/>
            <person name="Gillette P."/>
            <person name="Baker A.C."/>
            <person name="Traylor-Knowles N."/>
        </authorList>
    </citation>
    <scope>NUCLEOTIDE SEQUENCE [LARGE SCALE GENOMIC DNA]</scope>
    <source>
        <strain evidence="10">RSMAS</strain>
        <tissue evidence="10">Whole animal</tissue>
    </source>
</reference>
<evidence type="ECO:0000256" key="4">
    <source>
        <dbReference type="ARBA" id="ARBA00022737"/>
    </source>
</evidence>
<organism evidence="10 11">
    <name type="scientific">Pocillopora damicornis</name>
    <name type="common">Cauliflower coral</name>
    <name type="synonym">Millepora damicornis</name>
    <dbReference type="NCBI Taxonomy" id="46731"/>
    <lineage>
        <taxon>Eukaryota</taxon>
        <taxon>Metazoa</taxon>
        <taxon>Cnidaria</taxon>
        <taxon>Anthozoa</taxon>
        <taxon>Hexacorallia</taxon>
        <taxon>Scleractinia</taxon>
        <taxon>Astrocoeniina</taxon>
        <taxon>Pocilloporidae</taxon>
        <taxon>Pocillopora</taxon>
    </lineage>
</organism>
<evidence type="ECO:0000256" key="6">
    <source>
        <dbReference type="ARBA" id="ARBA00022833"/>
    </source>
</evidence>
<dbReference type="EMBL" id="RCHS01000292">
    <property type="protein sequence ID" value="RMX59687.1"/>
    <property type="molecule type" value="Genomic_DNA"/>
</dbReference>
<protein>
    <recommendedName>
        <fullName evidence="12">TRAF-type domain-containing protein</fullName>
    </recommendedName>
</protein>
<dbReference type="AlphaFoldDB" id="A0A3M6V1C0"/>
<comment type="subcellular location">
    <subcellularLocation>
        <location evidence="1">Cytoplasm</location>
    </subcellularLocation>
</comment>
<dbReference type="GO" id="GO:0005737">
    <property type="term" value="C:cytoplasm"/>
    <property type="evidence" value="ECO:0007669"/>
    <property type="project" value="UniProtKB-SubCell"/>
</dbReference>
<keyword evidence="6 7" id="KW-0862">Zinc</keyword>
<dbReference type="Gene3D" id="3.30.40.10">
    <property type="entry name" value="Zinc/RING finger domain, C3HC4 (zinc finger)"/>
    <property type="match status" value="2"/>
</dbReference>
<dbReference type="OrthoDB" id="5945824at2759"/>
<feature type="zinc finger region" description="TRAF-type" evidence="7">
    <location>
        <begin position="284"/>
        <end position="336"/>
    </location>
</feature>
<keyword evidence="5 7" id="KW-0863">Zinc-finger</keyword>